<dbReference type="Proteomes" id="UP001291653">
    <property type="component" value="Unassembled WGS sequence"/>
</dbReference>
<dbReference type="Pfam" id="PF02518">
    <property type="entry name" value="HATPase_c"/>
    <property type="match status" value="1"/>
</dbReference>
<dbReference type="SMART" id="SM00387">
    <property type="entry name" value="HATPase_c"/>
    <property type="match status" value="1"/>
</dbReference>
<keyword evidence="6" id="KW-0418">Kinase</keyword>
<keyword evidence="4" id="KW-0808">Transferase</keyword>
<dbReference type="InterPro" id="IPR050428">
    <property type="entry name" value="TCS_sensor_his_kinase"/>
</dbReference>
<name>A0ABQ5NXU1_9ACTN</name>
<feature type="region of interest" description="Disordered" evidence="8">
    <location>
        <begin position="359"/>
        <end position="378"/>
    </location>
</feature>
<keyword evidence="7" id="KW-0472">Membrane</keyword>
<sequence>MPMAGAGAVAAVQPGPVAVAGAFAAATAAGAAAARTAYRRAAGAARMWREAGAVAGRAREETAVALGHLGAMLSAGTSALTATGPAGTVSGRAGVLLAPAAGGPPTVAGLQRELFAFQEAVLGALQALGEAGSAERALARHAAHRTLALCQQALGSVDALEGVVEDPDLLEIAFTVDHHVTRVVRGTESLIVLLGSRRRRPGEDTPAQEVLRLAISEVKEYRRVRAGPFVPATAIAGHVVPELTHLLAELIENATAFSPPERVVELSGRLDAGRPGLLLVIPDSGPGMSAEQLTAMNLLLAHEPGHDGRDLVSGGQIGLTVAARLARRHGITVRLTPNETAGVVAEVWLPQAALRTAPVPDPSAAGDPTAAAAAGNAPVPVPTAPHRFLPPEVPLPAPVGVTGTSSDTPTPDGVRMPGRMAAGLRHPRPPVPPSAPAPAPARAAWDGAAGFLTAVRDTTTPPPPPAPVEGENRP</sequence>
<evidence type="ECO:0000313" key="10">
    <source>
        <dbReference type="EMBL" id="GLF95178.1"/>
    </source>
</evidence>
<evidence type="ECO:0000256" key="8">
    <source>
        <dbReference type="SAM" id="MobiDB-lite"/>
    </source>
</evidence>
<organism evidence="10 11">
    <name type="scientific">Streptomyces yaizuensis</name>
    <dbReference type="NCBI Taxonomy" id="2989713"/>
    <lineage>
        <taxon>Bacteria</taxon>
        <taxon>Bacillati</taxon>
        <taxon>Actinomycetota</taxon>
        <taxon>Actinomycetes</taxon>
        <taxon>Kitasatosporales</taxon>
        <taxon>Streptomycetaceae</taxon>
        <taxon>Streptomyces</taxon>
    </lineage>
</organism>
<dbReference type="SUPFAM" id="SSF55874">
    <property type="entry name" value="ATPase domain of HSP90 chaperone/DNA topoisomerase II/histidine kinase"/>
    <property type="match status" value="1"/>
</dbReference>
<evidence type="ECO:0000256" key="5">
    <source>
        <dbReference type="ARBA" id="ARBA00022692"/>
    </source>
</evidence>
<evidence type="ECO:0000256" key="1">
    <source>
        <dbReference type="ARBA" id="ARBA00000085"/>
    </source>
</evidence>
<evidence type="ECO:0000256" key="2">
    <source>
        <dbReference type="ARBA" id="ARBA00012438"/>
    </source>
</evidence>
<feature type="domain" description="Histidine kinase" evidence="9">
    <location>
        <begin position="242"/>
        <end position="353"/>
    </location>
</feature>
<dbReference type="PANTHER" id="PTHR45436:SF5">
    <property type="entry name" value="SENSOR HISTIDINE KINASE TRCS"/>
    <property type="match status" value="1"/>
</dbReference>
<evidence type="ECO:0000259" key="9">
    <source>
        <dbReference type="PROSITE" id="PS50109"/>
    </source>
</evidence>
<dbReference type="EC" id="2.7.13.3" evidence="2"/>
<comment type="catalytic activity">
    <reaction evidence="1">
        <text>ATP + protein L-histidine = ADP + protein N-phospho-L-histidine.</text>
        <dbReference type="EC" id="2.7.13.3"/>
    </reaction>
</comment>
<accession>A0ABQ5NXU1</accession>
<dbReference type="PANTHER" id="PTHR45436">
    <property type="entry name" value="SENSOR HISTIDINE KINASE YKOH"/>
    <property type="match status" value="1"/>
</dbReference>
<feature type="compositionally biased region" description="Low complexity" evidence="8">
    <location>
        <begin position="362"/>
        <end position="378"/>
    </location>
</feature>
<dbReference type="Gene3D" id="3.30.565.10">
    <property type="entry name" value="Histidine kinase-like ATPase, C-terminal domain"/>
    <property type="match status" value="1"/>
</dbReference>
<gene>
    <name evidence="10" type="ORF">SYYSPA8_12795</name>
</gene>
<evidence type="ECO:0000256" key="4">
    <source>
        <dbReference type="ARBA" id="ARBA00022679"/>
    </source>
</evidence>
<proteinExistence type="predicted"/>
<dbReference type="InterPro" id="IPR005467">
    <property type="entry name" value="His_kinase_dom"/>
</dbReference>
<keyword evidence="5" id="KW-0812">Transmembrane</keyword>
<reference evidence="10 11" key="1">
    <citation type="submission" date="2022-10" db="EMBL/GenBank/DDBJ databases">
        <title>Draft genome sequence of Streptomyces sp. YSPA8.</title>
        <authorList>
            <person name="Moriuchi R."/>
            <person name="Dohra H."/>
            <person name="Yamamura H."/>
            <person name="Kodani S."/>
        </authorList>
    </citation>
    <scope>NUCLEOTIDE SEQUENCE [LARGE SCALE GENOMIC DNA]</scope>
    <source>
        <strain evidence="10 11">YSPA8</strain>
    </source>
</reference>
<dbReference type="EMBL" id="BSBI01000004">
    <property type="protein sequence ID" value="GLF95178.1"/>
    <property type="molecule type" value="Genomic_DNA"/>
</dbReference>
<feature type="compositionally biased region" description="Low complexity" evidence="8">
    <location>
        <begin position="440"/>
        <end position="450"/>
    </location>
</feature>
<feature type="region of interest" description="Disordered" evidence="8">
    <location>
        <begin position="421"/>
        <end position="474"/>
    </location>
</feature>
<dbReference type="InterPro" id="IPR003594">
    <property type="entry name" value="HATPase_dom"/>
</dbReference>
<evidence type="ECO:0000256" key="3">
    <source>
        <dbReference type="ARBA" id="ARBA00022553"/>
    </source>
</evidence>
<evidence type="ECO:0000256" key="7">
    <source>
        <dbReference type="ARBA" id="ARBA00022989"/>
    </source>
</evidence>
<keyword evidence="11" id="KW-1185">Reference proteome</keyword>
<dbReference type="InterPro" id="IPR036890">
    <property type="entry name" value="HATPase_C_sf"/>
</dbReference>
<evidence type="ECO:0000313" key="11">
    <source>
        <dbReference type="Proteomes" id="UP001291653"/>
    </source>
</evidence>
<keyword evidence="7" id="KW-1133">Transmembrane helix</keyword>
<dbReference type="PROSITE" id="PS50109">
    <property type="entry name" value="HIS_KIN"/>
    <property type="match status" value="1"/>
</dbReference>
<feature type="compositionally biased region" description="Pro residues" evidence="8">
    <location>
        <begin position="429"/>
        <end position="439"/>
    </location>
</feature>
<comment type="caution">
    <text evidence="10">The sequence shown here is derived from an EMBL/GenBank/DDBJ whole genome shotgun (WGS) entry which is preliminary data.</text>
</comment>
<evidence type="ECO:0000256" key="6">
    <source>
        <dbReference type="ARBA" id="ARBA00022777"/>
    </source>
</evidence>
<keyword evidence="3" id="KW-0597">Phosphoprotein</keyword>
<protein>
    <recommendedName>
        <fullName evidence="2">histidine kinase</fullName>
        <ecNumber evidence="2">2.7.13.3</ecNumber>
    </recommendedName>
</protein>